<evidence type="ECO:0000256" key="1">
    <source>
        <dbReference type="ARBA" id="ARBA00004606"/>
    </source>
</evidence>
<sequence>MLLLLALPLLASASHVDKHTPEDRLTTSPLPVHQFFPLPNNHSTYAPTPSPTPSPPPPSSTFSLVMSDEFEVPGRSFADGDDPTWTALDKNDYTNNALHYYSPDAVSVSGGALKIRTEAKITEVIGFDDVTLERERKQKPFQSGMVQSWNKFCFTGGVVEASVTLPGQGTTGGLWPAFWLLGNLARHTFVGSSSNIWPWSKTAGCDPGYEDAQKISACLRTDHYGMRAGVGRGAPEVDIFEVQPGPTKAHHAQFDKMGVGQPFSSASLQVAPGRATSRPGNGNWPAPWEWYRGMKFGPNSSQNINFWGTYNHFASAPSTTYDYWSDAISQNRQLSASHFRTPHTFRLEWEPPSPLHPAGHLHWFLDGELIFAINGTSITPETQAEIPSEPSYVLFNTAVSKEWGFPTTCPAGCPCKEYDCLSPEYDQRCGFPTDFCEMVTAPSKPEYEIHWVRVYQDPENPAHKVGCSTPERPTREWIEGHADV</sequence>
<dbReference type="Gene3D" id="2.60.120.200">
    <property type="match status" value="1"/>
</dbReference>
<dbReference type="InterPro" id="IPR005629">
    <property type="entry name" value="Skn1/Kre6/Sbg1"/>
</dbReference>
<keyword evidence="7" id="KW-0325">Glycoprotein</keyword>
<evidence type="ECO:0000256" key="7">
    <source>
        <dbReference type="ARBA" id="ARBA00023180"/>
    </source>
</evidence>
<organism evidence="11 12">
    <name type="scientific">Tetraparma gracilis</name>
    <dbReference type="NCBI Taxonomy" id="2962635"/>
    <lineage>
        <taxon>Eukaryota</taxon>
        <taxon>Sar</taxon>
        <taxon>Stramenopiles</taxon>
        <taxon>Ochrophyta</taxon>
        <taxon>Bolidophyceae</taxon>
        <taxon>Parmales</taxon>
        <taxon>Triparmaceae</taxon>
        <taxon>Tetraparma</taxon>
    </lineage>
</organism>
<dbReference type="Proteomes" id="UP001165060">
    <property type="component" value="Unassembled WGS sequence"/>
</dbReference>
<comment type="caution">
    <text evidence="11">The sequence shown here is derived from an EMBL/GenBank/DDBJ whole genome shotgun (WGS) entry which is preliminary data.</text>
</comment>
<dbReference type="InterPro" id="IPR013320">
    <property type="entry name" value="ConA-like_dom_sf"/>
</dbReference>
<evidence type="ECO:0000256" key="3">
    <source>
        <dbReference type="ARBA" id="ARBA00022692"/>
    </source>
</evidence>
<keyword evidence="6" id="KW-0472">Membrane</keyword>
<evidence type="ECO:0000259" key="10">
    <source>
        <dbReference type="PROSITE" id="PS51762"/>
    </source>
</evidence>
<dbReference type="Pfam" id="PF03935">
    <property type="entry name" value="SKN1_KRE6_Sbg1"/>
    <property type="match status" value="1"/>
</dbReference>
<evidence type="ECO:0000256" key="9">
    <source>
        <dbReference type="SAM" id="MobiDB-lite"/>
    </source>
</evidence>
<dbReference type="InterPro" id="IPR000757">
    <property type="entry name" value="Beta-glucanase-like"/>
</dbReference>
<keyword evidence="3" id="KW-0812">Transmembrane</keyword>
<feature type="domain" description="GH16" evidence="10">
    <location>
        <begin position="43"/>
        <end position="460"/>
    </location>
</feature>
<keyword evidence="5" id="KW-1133">Transmembrane helix</keyword>
<evidence type="ECO:0000256" key="2">
    <source>
        <dbReference type="ARBA" id="ARBA00010962"/>
    </source>
</evidence>
<accession>A0ABQ6M9R3</accession>
<reference evidence="11 12" key="1">
    <citation type="journal article" date="2023" name="Commun. Biol.">
        <title>Genome analysis of Parmales, the sister group of diatoms, reveals the evolutionary specialization of diatoms from phago-mixotrophs to photoautotrophs.</title>
        <authorList>
            <person name="Ban H."/>
            <person name="Sato S."/>
            <person name="Yoshikawa S."/>
            <person name="Yamada K."/>
            <person name="Nakamura Y."/>
            <person name="Ichinomiya M."/>
            <person name="Sato N."/>
            <person name="Blanc-Mathieu R."/>
            <person name="Endo H."/>
            <person name="Kuwata A."/>
            <person name="Ogata H."/>
        </authorList>
    </citation>
    <scope>NUCLEOTIDE SEQUENCE [LARGE SCALE GENOMIC DNA]</scope>
</reference>
<keyword evidence="12" id="KW-1185">Reference proteome</keyword>
<evidence type="ECO:0000256" key="8">
    <source>
        <dbReference type="ARBA" id="ARBA00023316"/>
    </source>
</evidence>
<dbReference type="PANTHER" id="PTHR31361:SF1">
    <property type="entry name" value="BETA-GLUCAN SYNTHESIS-ASSOCIATED PROTEIN KRE6-RELATED"/>
    <property type="match status" value="1"/>
</dbReference>
<keyword evidence="8" id="KW-0961">Cell wall biogenesis/degradation</keyword>
<gene>
    <name evidence="11" type="ORF">TeGR_g4077</name>
</gene>
<comment type="similarity">
    <text evidence="2">Belongs to the SKN1/KRE6 family.</text>
</comment>
<dbReference type="EMBL" id="BRYB01002596">
    <property type="protein sequence ID" value="GMI22313.1"/>
    <property type="molecule type" value="Genomic_DNA"/>
</dbReference>
<feature type="compositionally biased region" description="Pro residues" evidence="9">
    <location>
        <begin position="48"/>
        <end position="59"/>
    </location>
</feature>
<feature type="region of interest" description="Disordered" evidence="9">
    <location>
        <begin position="17"/>
        <end position="62"/>
    </location>
</feature>
<dbReference type="PANTHER" id="PTHR31361">
    <property type="entry name" value="BETA-GLUCAN SYNTHESIS-ASSOCIATED PROTEIN KRE6-RELATED"/>
    <property type="match status" value="1"/>
</dbReference>
<keyword evidence="4" id="KW-0735">Signal-anchor</keyword>
<comment type="subcellular location">
    <subcellularLocation>
        <location evidence="1">Membrane</location>
        <topology evidence="1">Single-pass type II membrane protein</topology>
    </subcellularLocation>
</comment>
<dbReference type="SUPFAM" id="SSF49899">
    <property type="entry name" value="Concanavalin A-like lectins/glucanases"/>
    <property type="match status" value="2"/>
</dbReference>
<evidence type="ECO:0000313" key="12">
    <source>
        <dbReference type="Proteomes" id="UP001165060"/>
    </source>
</evidence>
<proteinExistence type="inferred from homology"/>
<evidence type="ECO:0000256" key="4">
    <source>
        <dbReference type="ARBA" id="ARBA00022968"/>
    </source>
</evidence>
<evidence type="ECO:0000256" key="6">
    <source>
        <dbReference type="ARBA" id="ARBA00023136"/>
    </source>
</evidence>
<name>A0ABQ6M9R3_9STRA</name>
<evidence type="ECO:0000313" key="11">
    <source>
        <dbReference type="EMBL" id="GMI22313.1"/>
    </source>
</evidence>
<protein>
    <recommendedName>
        <fullName evidence="10">GH16 domain-containing protein</fullName>
    </recommendedName>
</protein>
<evidence type="ECO:0000256" key="5">
    <source>
        <dbReference type="ARBA" id="ARBA00022989"/>
    </source>
</evidence>
<dbReference type="PROSITE" id="PS51762">
    <property type="entry name" value="GH16_2"/>
    <property type="match status" value="1"/>
</dbReference>